<dbReference type="InterPro" id="IPR002826">
    <property type="entry name" value="MptE-like"/>
</dbReference>
<evidence type="ECO:0000313" key="3">
    <source>
        <dbReference type="Proteomes" id="UP001317742"/>
    </source>
</evidence>
<dbReference type="PANTHER" id="PTHR41786:SF1">
    <property type="entry name" value="6-HYDROXYMETHYLPTERIN DIPHOSPHOKINASE MPTE-LIKE DOMAIN-CONTAINING PROTEIN"/>
    <property type="match status" value="1"/>
</dbReference>
<dbReference type="RefSeq" id="WP_281760601.1">
    <property type="nucleotide sequence ID" value="NZ_AP026709.1"/>
</dbReference>
<reference evidence="2 3" key="1">
    <citation type="submission" date="2022-08" db="EMBL/GenBank/DDBJ databases">
        <title>Genome Sequence of the sulphate-reducing bacterium, Pseudodesulfovibrio sp. SYK.</title>
        <authorList>
            <person name="Kondo R."/>
            <person name="Kataoka T."/>
        </authorList>
    </citation>
    <scope>NUCLEOTIDE SEQUENCE [LARGE SCALE GENOMIC DNA]</scope>
    <source>
        <strain evidence="2 3">SYK</strain>
    </source>
</reference>
<dbReference type="Proteomes" id="UP001317742">
    <property type="component" value="Chromosome"/>
</dbReference>
<proteinExistence type="predicted"/>
<protein>
    <recommendedName>
        <fullName evidence="1">6-hydroxymethylpterin diphosphokinase MptE-like domain-containing protein</fullName>
    </recommendedName>
</protein>
<keyword evidence="3" id="KW-1185">Reference proteome</keyword>
<dbReference type="EMBL" id="AP026709">
    <property type="protein sequence ID" value="BDQ38095.1"/>
    <property type="molecule type" value="Genomic_DNA"/>
</dbReference>
<dbReference type="PANTHER" id="PTHR41786">
    <property type="entry name" value="MOTILITY ACCESSORY FACTOR MAF"/>
    <property type="match status" value="1"/>
</dbReference>
<name>A0ABN6S844_9BACT</name>
<evidence type="ECO:0000313" key="2">
    <source>
        <dbReference type="EMBL" id="BDQ38095.1"/>
    </source>
</evidence>
<organism evidence="2 3">
    <name type="scientific">Pseudodesulfovibrio nedwellii</name>
    <dbReference type="NCBI Taxonomy" id="2973072"/>
    <lineage>
        <taxon>Bacteria</taxon>
        <taxon>Pseudomonadati</taxon>
        <taxon>Thermodesulfobacteriota</taxon>
        <taxon>Desulfovibrionia</taxon>
        <taxon>Desulfovibrionales</taxon>
        <taxon>Desulfovibrionaceae</taxon>
    </lineage>
</organism>
<sequence length="591" mass="66187">MENSKIAALVELGILCRGEAVSVHGDGTLDSGPHEYSAHNQFCRYEVPVYQRPFEDNSQAAYSLYEDGLTVEAAMAQTRLVIMLGVGDSVEMRSCLASPNTILVLFEPDDRALIKFLESIGLPLLNRKNLFCFTGDPYSFNPALQDLLPPDMFRQGTPAFFMTDRIRTDYGAWAARIIEYFEILHYRHVIYPLSGQSFMWSRPIRPIYRGLMYDQQLHAYENVGDCLESPPIGHLHNIASGLEAILVAAGPDLSEKFDFIRRNKNRAVIICVNNAIKPLVEAGIHPHFVIINDTSVESGRVFKHIPPLPETVLVGHCLSDLGGEKFKKKFLFGSFVPEVFGQRKMLKLHGSVLSTAFSFARHLGCRRCALVGAQLASTNPWGLGYAKGTVKEGLTQESKPLINRHPQLYPVTTVFGEDLYTTMNFRDAALWLAEAIRLSGVECVNTSKASILYGQGIEYDPDPDMGGGDIQRVMASLFKVESPCVDRDNLRRYLRHEIAMWTSIKDAASAVLEDDSPAFLAKGMAILVQLDKNNVTNLVHRYANFRNILFHKKVFLGDETTRQEGLRYYFKNVCGMSNDFVQALKSAVRLV</sequence>
<feature type="domain" description="6-hydroxymethylpterin diphosphokinase MptE-like" evidence="1">
    <location>
        <begin position="219"/>
        <end position="379"/>
    </location>
</feature>
<dbReference type="Pfam" id="PF01973">
    <property type="entry name" value="MptE-like"/>
    <property type="match status" value="1"/>
</dbReference>
<accession>A0ABN6S844</accession>
<gene>
    <name evidence="2" type="ORF">SYK_24550</name>
</gene>
<evidence type="ECO:0000259" key="1">
    <source>
        <dbReference type="Pfam" id="PF01973"/>
    </source>
</evidence>